<protein>
    <submittedName>
        <fullName evidence="1">Uncharacterized protein</fullName>
    </submittedName>
</protein>
<reference evidence="2" key="1">
    <citation type="submission" date="2012-08" db="EMBL/GenBank/DDBJ databases">
        <title>The Genome Sequence of Wuchereria bancrofti.</title>
        <authorList>
            <person name="Nutman T.B."/>
            <person name="Fink D.L."/>
            <person name="Russ C."/>
            <person name="Young S."/>
            <person name="Zeng Q."/>
            <person name="Koehrsen M."/>
            <person name="Alvarado L."/>
            <person name="Berlin A."/>
            <person name="Chapman S.B."/>
            <person name="Chen Z."/>
            <person name="Freedman E."/>
            <person name="Gellesch M."/>
            <person name="Goldberg J."/>
            <person name="Griggs A."/>
            <person name="Gujja S."/>
            <person name="Heilman E.R."/>
            <person name="Heiman D."/>
            <person name="Hepburn T."/>
            <person name="Howarth C."/>
            <person name="Jen D."/>
            <person name="Larson L."/>
            <person name="Lewis B."/>
            <person name="Mehta T."/>
            <person name="Park D."/>
            <person name="Pearson M."/>
            <person name="Roberts A."/>
            <person name="Saif S."/>
            <person name="Shea T."/>
            <person name="Shenoy N."/>
            <person name="Sisk P."/>
            <person name="Stolte C."/>
            <person name="Sykes S."/>
            <person name="Walk T."/>
            <person name="White J."/>
            <person name="Yandava C."/>
            <person name="Haas B."/>
            <person name="Henn M.R."/>
            <person name="Nusbaum C."/>
            <person name="Birren B."/>
        </authorList>
    </citation>
    <scope>NUCLEOTIDE SEQUENCE [LARGE SCALE GENOMIC DNA]</scope>
    <source>
        <strain evidence="2">NA</strain>
    </source>
</reference>
<evidence type="ECO:0000313" key="2">
    <source>
        <dbReference type="Proteomes" id="UP000004810"/>
    </source>
</evidence>
<proteinExistence type="predicted"/>
<accession>J9E8E2</accession>
<organism evidence="1 2">
    <name type="scientific">Wuchereria bancrofti</name>
    <dbReference type="NCBI Taxonomy" id="6293"/>
    <lineage>
        <taxon>Eukaryota</taxon>
        <taxon>Metazoa</taxon>
        <taxon>Ecdysozoa</taxon>
        <taxon>Nematoda</taxon>
        <taxon>Chromadorea</taxon>
        <taxon>Rhabditida</taxon>
        <taxon>Spirurina</taxon>
        <taxon>Spiruromorpha</taxon>
        <taxon>Filarioidea</taxon>
        <taxon>Onchocercidae</taxon>
        <taxon>Wuchereria</taxon>
    </lineage>
</organism>
<dbReference type="AlphaFoldDB" id="J9E8E2"/>
<gene>
    <name evidence="1" type="ORF">WUBG_15842</name>
</gene>
<comment type="caution">
    <text evidence="1">The sequence shown here is derived from an EMBL/GenBank/DDBJ whole genome shotgun (WGS) entry which is preliminary data.</text>
</comment>
<name>J9E8E2_WUCBA</name>
<sequence>MKLYKDSNSLRNCAVIRLEEYCSQRTADLDLSALITRPLLATGGSMLGSVAVGTRTNVGIVPRPAIHANPAAISVEPVEIVQDRIQESLESIPLQSPSESKSFL</sequence>
<evidence type="ECO:0000313" key="1">
    <source>
        <dbReference type="EMBL" id="EJW73252.1"/>
    </source>
</evidence>
<dbReference type="Proteomes" id="UP000004810">
    <property type="component" value="Unassembled WGS sequence"/>
</dbReference>
<dbReference type="EMBL" id="ADBV01014422">
    <property type="protein sequence ID" value="EJW73252.1"/>
    <property type="molecule type" value="Genomic_DNA"/>
</dbReference>